<dbReference type="AlphaFoldDB" id="A0A4Z2HIT2"/>
<proteinExistence type="predicted"/>
<dbReference type="EMBL" id="SRLO01000234">
    <property type="protein sequence ID" value="TNN65450.1"/>
    <property type="molecule type" value="Genomic_DNA"/>
</dbReference>
<keyword evidence="3" id="KW-1185">Reference proteome</keyword>
<sequence length="68" mass="7150">MAAALDPPSLPGAASTVEERGSGSTTRPQLDLKASGITHEARSLQRSLVELLSGLLRVPVALEERVRS</sequence>
<dbReference type="Proteomes" id="UP000314294">
    <property type="component" value="Unassembled WGS sequence"/>
</dbReference>
<evidence type="ECO:0000313" key="3">
    <source>
        <dbReference type="Proteomes" id="UP000314294"/>
    </source>
</evidence>
<evidence type="ECO:0000256" key="1">
    <source>
        <dbReference type="SAM" id="MobiDB-lite"/>
    </source>
</evidence>
<feature type="region of interest" description="Disordered" evidence="1">
    <location>
        <begin position="1"/>
        <end position="36"/>
    </location>
</feature>
<evidence type="ECO:0000313" key="2">
    <source>
        <dbReference type="EMBL" id="TNN65450.1"/>
    </source>
</evidence>
<comment type="caution">
    <text evidence="2">The sequence shown here is derived from an EMBL/GenBank/DDBJ whole genome shotgun (WGS) entry which is preliminary data.</text>
</comment>
<gene>
    <name evidence="2" type="ORF">EYF80_024269</name>
</gene>
<name>A0A4Z2HIT2_9TELE</name>
<protein>
    <submittedName>
        <fullName evidence="2">Uncharacterized protein</fullName>
    </submittedName>
</protein>
<accession>A0A4Z2HIT2</accession>
<reference evidence="2 3" key="1">
    <citation type="submission" date="2019-03" db="EMBL/GenBank/DDBJ databases">
        <title>First draft genome of Liparis tanakae, snailfish: a comprehensive survey of snailfish specific genes.</title>
        <authorList>
            <person name="Kim W."/>
            <person name="Song I."/>
            <person name="Jeong J.-H."/>
            <person name="Kim D."/>
            <person name="Kim S."/>
            <person name="Ryu S."/>
            <person name="Song J.Y."/>
            <person name="Lee S.K."/>
        </authorList>
    </citation>
    <scope>NUCLEOTIDE SEQUENCE [LARGE SCALE GENOMIC DNA]</scope>
    <source>
        <tissue evidence="2">Muscle</tissue>
    </source>
</reference>
<organism evidence="2 3">
    <name type="scientific">Liparis tanakae</name>
    <name type="common">Tanaka's snailfish</name>
    <dbReference type="NCBI Taxonomy" id="230148"/>
    <lineage>
        <taxon>Eukaryota</taxon>
        <taxon>Metazoa</taxon>
        <taxon>Chordata</taxon>
        <taxon>Craniata</taxon>
        <taxon>Vertebrata</taxon>
        <taxon>Euteleostomi</taxon>
        <taxon>Actinopterygii</taxon>
        <taxon>Neopterygii</taxon>
        <taxon>Teleostei</taxon>
        <taxon>Neoteleostei</taxon>
        <taxon>Acanthomorphata</taxon>
        <taxon>Eupercaria</taxon>
        <taxon>Perciformes</taxon>
        <taxon>Cottioidei</taxon>
        <taxon>Cottales</taxon>
        <taxon>Liparidae</taxon>
        <taxon>Liparis</taxon>
    </lineage>
</organism>